<keyword evidence="7" id="KW-0805">Transcription regulation</keyword>
<feature type="transmembrane region" description="Helical" evidence="14">
    <location>
        <begin position="165"/>
        <end position="188"/>
    </location>
</feature>
<evidence type="ECO:0000313" key="16">
    <source>
        <dbReference type="EMBL" id="OAA75248.1"/>
    </source>
</evidence>
<dbReference type="EMBL" id="AZHF01000005">
    <property type="protein sequence ID" value="OAA75248.1"/>
    <property type="molecule type" value="Genomic_DNA"/>
</dbReference>
<dbReference type="STRING" id="1081108.A0A162KI37"/>
<organism evidence="16 17">
    <name type="scientific">Akanthomyces lecanii RCEF 1005</name>
    <dbReference type="NCBI Taxonomy" id="1081108"/>
    <lineage>
        <taxon>Eukaryota</taxon>
        <taxon>Fungi</taxon>
        <taxon>Dikarya</taxon>
        <taxon>Ascomycota</taxon>
        <taxon>Pezizomycotina</taxon>
        <taxon>Sordariomycetes</taxon>
        <taxon>Hypocreomycetidae</taxon>
        <taxon>Hypocreales</taxon>
        <taxon>Cordycipitaceae</taxon>
        <taxon>Akanthomyces</taxon>
        <taxon>Cordyceps confragosa</taxon>
    </lineage>
</organism>
<dbReference type="GO" id="GO:0016592">
    <property type="term" value="C:mediator complex"/>
    <property type="evidence" value="ECO:0007669"/>
    <property type="project" value="InterPro"/>
</dbReference>
<feature type="compositionally biased region" description="Polar residues" evidence="13">
    <location>
        <begin position="438"/>
        <end position="468"/>
    </location>
</feature>
<reference evidence="16 17" key="1">
    <citation type="journal article" date="2016" name="Genome Biol. Evol.">
        <title>Divergent and convergent evolution of fungal pathogenicity.</title>
        <authorList>
            <person name="Shang Y."/>
            <person name="Xiao G."/>
            <person name="Zheng P."/>
            <person name="Cen K."/>
            <person name="Zhan S."/>
            <person name="Wang C."/>
        </authorList>
    </citation>
    <scope>NUCLEOTIDE SEQUENCE [LARGE SCALE GENOMIC DNA]</scope>
    <source>
        <strain evidence="16 17">RCEF 1005</strain>
    </source>
</reference>
<dbReference type="InterPro" id="IPR011701">
    <property type="entry name" value="MFS"/>
</dbReference>
<evidence type="ECO:0000256" key="4">
    <source>
        <dbReference type="ARBA" id="ARBA00011629"/>
    </source>
</evidence>
<comment type="subcellular location">
    <subcellularLocation>
        <location evidence="2">Membrane</location>
        <topology evidence="2">Multi-pass membrane protein</topology>
    </subcellularLocation>
    <subcellularLocation>
        <location evidence="1">Nucleus</location>
    </subcellularLocation>
</comment>
<proteinExistence type="inferred from homology"/>
<feature type="compositionally biased region" description="Polar residues" evidence="13">
    <location>
        <begin position="397"/>
        <end position="418"/>
    </location>
</feature>
<keyword evidence="6" id="KW-0678">Repressor</keyword>
<keyword evidence="14" id="KW-1133">Transmembrane helix</keyword>
<evidence type="ECO:0000256" key="14">
    <source>
        <dbReference type="SAM" id="Phobius"/>
    </source>
</evidence>
<keyword evidence="14" id="KW-0472">Membrane</keyword>
<dbReference type="Proteomes" id="UP000076881">
    <property type="component" value="Unassembled WGS sequence"/>
</dbReference>
<feature type="region of interest" description="Disordered" evidence="13">
    <location>
        <begin position="349"/>
        <end position="493"/>
    </location>
</feature>
<dbReference type="Pfam" id="PF09497">
    <property type="entry name" value="Med12"/>
    <property type="match status" value="1"/>
</dbReference>
<evidence type="ECO:0000313" key="17">
    <source>
        <dbReference type="Proteomes" id="UP000076881"/>
    </source>
</evidence>
<evidence type="ECO:0000256" key="10">
    <source>
        <dbReference type="ARBA" id="ARBA00023242"/>
    </source>
</evidence>
<evidence type="ECO:0000256" key="9">
    <source>
        <dbReference type="ARBA" id="ARBA00023163"/>
    </source>
</evidence>
<evidence type="ECO:0000256" key="1">
    <source>
        <dbReference type="ARBA" id="ARBA00004123"/>
    </source>
</evidence>
<keyword evidence="14" id="KW-0812">Transmembrane</keyword>
<feature type="domain" description="Mediator complex subunit Med12" evidence="15">
    <location>
        <begin position="630"/>
        <end position="693"/>
    </location>
</feature>
<evidence type="ECO:0000256" key="12">
    <source>
        <dbReference type="ARBA" id="ARBA00032010"/>
    </source>
</evidence>
<protein>
    <recommendedName>
        <fullName evidence="5">Mediator of RNA polymerase II transcription subunit 12</fullName>
    </recommendedName>
    <alternativeName>
        <fullName evidence="12">Mediator complex subunit 12</fullName>
    </alternativeName>
</protein>
<keyword evidence="10" id="KW-0539">Nucleus</keyword>
<dbReference type="GO" id="GO:0006357">
    <property type="term" value="P:regulation of transcription by RNA polymerase II"/>
    <property type="evidence" value="ECO:0007669"/>
    <property type="project" value="InterPro"/>
</dbReference>
<dbReference type="PANTHER" id="PTHR46567">
    <property type="entry name" value="MEDIATOR OF RNA POLYMERASE II TRANSCRIPTION SUBUNIT 12"/>
    <property type="match status" value="1"/>
</dbReference>
<keyword evidence="9" id="KW-0804">Transcription</keyword>
<comment type="similarity">
    <text evidence="3">Belongs to the Mediator complex subunit 12 family.</text>
</comment>
<accession>A0A162KI37</accession>
<name>A0A162KI37_CORDF</name>
<evidence type="ECO:0000256" key="7">
    <source>
        <dbReference type="ARBA" id="ARBA00023015"/>
    </source>
</evidence>
<dbReference type="Pfam" id="PF07690">
    <property type="entry name" value="MFS_1"/>
    <property type="match status" value="1"/>
</dbReference>
<keyword evidence="8" id="KW-0010">Activator</keyword>
<feature type="region of interest" description="Disordered" evidence="13">
    <location>
        <begin position="257"/>
        <end position="277"/>
    </location>
</feature>
<evidence type="ECO:0000256" key="13">
    <source>
        <dbReference type="SAM" id="MobiDB-lite"/>
    </source>
</evidence>
<dbReference type="OrthoDB" id="20828at2759"/>
<evidence type="ECO:0000256" key="6">
    <source>
        <dbReference type="ARBA" id="ARBA00022491"/>
    </source>
</evidence>
<dbReference type="GO" id="GO:0022857">
    <property type="term" value="F:transmembrane transporter activity"/>
    <property type="evidence" value="ECO:0007669"/>
    <property type="project" value="InterPro"/>
</dbReference>
<evidence type="ECO:0000256" key="8">
    <source>
        <dbReference type="ARBA" id="ARBA00023159"/>
    </source>
</evidence>
<dbReference type="SUPFAM" id="SSF103473">
    <property type="entry name" value="MFS general substrate transporter"/>
    <property type="match status" value="1"/>
</dbReference>
<feature type="transmembrane region" description="Helical" evidence="14">
    <location>
        <begin position="136"/>
        <end position="159"/>
    </location>
</feature>
<comment type="function">
    <text evidence="11">Component of the SRB8-11 complex. The SRB8-11 complex is a regulatory module of the Mediator complex which is itself involved in regulation of basal and activated RNA polymerase II-dependent transcription. The SRB8-11 complex may be involved in the transcriptional repression of a subset of genes regulated by Mediator. It may inhibit the association of the Mediator complex with RNA polymerase II to form the holoenzyme complex.</text>
</comment>
<evidence type="ECO:0000256" key="5">
    <source>
        <dbReference type="ARBA" id="ARBA00019622"/>
    </source>
</evidence>
<dbReference type="InterPro" id="IPR019035">
    <property type="entry name" value="Mediator_Med12"/>
</dbReference>
<dbReference type="SMART" id="SM01281">
    <property type="entry name" value="Med12"/>
    <property type="match status" value="1"/>
</dbReference>
<evidence type="ECO:0000259" key="15">
    <source>
        <dbReference type="SMART" id="SM01281"/>
    </source>
</evidence>
<comment type="subunit">
    <text evidence="4">Component of the SRB8-11 complex, which itself associates with the Mediator complex.</text>
</comment>
<evidence type="ECO:0000256" key="11">
    <source>
        <dbReference type="ARBA" id="ARBA00025661"/>
    </source>
</evidence>
<dbReference type="Gene3D" id="1.20.1250.20">
    <property type="entry name" value="MFS general substrate transporter like domains"/>
    <property type="match status" value="1"/>
</dbReference>
<dbReference type="GO" id="GO:0016020">
    <property type="term" value="C:membrane"/>
    <property type="evidence" value="ECO:0007669"/>
    <property type="project" value="UniProtKB-SubCell"/>
</dbReference>
<evidence type="ECO:0000256" key="2">
    <source>
        <dbReference type="ARBA" id="ARBA00004141"/>
    </source>
</evidence>
<dbReference type="GO" id="GO:0003712">
    <property type="term" value="F:transcription coregulator activity"/>
    <property type="evidence" value="ECO:0007669"/>
    <property type="project" value="InterPro"/>
</dbReference>
<comment type="caution">
    <text evidence="16">The sequence shown here is derived from an EMBL/GenBank/DDBJ whole genome shotgun (WGS) entry which is preliminary data.</text>
</comment>
<keyword evidence="17" id="KW-1185">Reference proteome</keyword>
<dbReference type="Pfam" id="PF25326">
    <property type="entry name" value="ARM_SRB8"/>
    <property type="match status" value="1"/>
</dbReference>
<sequence length="1910" mass="210058">MAIDSSAEEPLLAANAQDQQPDDDDARSSKSKINTKAVALIFLFVLVSDIGYFISIAPLTRIYEDITCRRYFQESGQTLFLNGTSGSPDEAQCKIPEVQGPVAELFGYQTFLDSLVGIFLGLYFGALADRVGRRPIFTIGTVGAFLSSCWTLYVCWMEFPLRYVWFSSTFLILGGGSTVVNACLTMILTDATPAASRSRVFLYFTASNLGSEVIAPPIASYFIDSNPWVPLMIGLCCTGLTVSIAASVPETLSPKRKSVEAIDNPDGPTEEDVLHPTEVPAKDSPFKATIKHTLQSLNYIKSQHALFRLVCVFMISDFARQSMLFLVQYVSVRYRLTLGQDGVSAPFHGMSSRTSMGAQQRAQQRAPAGSARPAHHRSISSSHIPPPSPVRKDGLSDHNQPTDPADASTASSHPSTGSRHGATPRRTAGSRLRLELSNDANITPVPSTDSPLGTPSTHSAAPDSSTDVSGRGSPAFSRASHPDSTKMPMPHRRAPMQRFVVSSKTAVPATVPMKRDSKPKQYAIEVPLAAPRYLSTNKHDTVHRDPFNKGLFSGNADFFPWTGRHHEDEWSTEAIQKGTWDRGSQNETSSARLAVYPSLKQKTGLNALSTIFMGVLNQRRNRGQVTAPSTFKPPPRVTLTDTKREVWLKDLANPTISLRRLSRTIPHGIRGRTLLDQCLNKNVPTERAVWLAKCVGANEIRAFKRKGVAGALVMGNELKWIRDWTIFVEQFIDSVVSSVGEPDWKRRATYSIRLATVLYSEHLLDRDHYLDWIVLGLENSSQAKLPMWILVAQTCWADVLRSRKPGRRLVFALLSHLNKIYNDPDRDILIPLSNQLSSLLKTLVAKNRESFIQPLQWLKYRECLAAFLPADERALQQAYRSINQRNSELLVSSTASPPVGGKEHLVKLLDATLHGKVNRELSSKCWSTSEDKTQVLRTVIEWVTSFHRPGLEKIYTATNLLRSWGSFRANTTGAILDTLDSIDRDDMVRKQAVYRLVTELARTGHFSVAQYIQWLIARGNCHSAADVEDSGPCASRLLVELPVYCLPDDRKSDRANLLRRAANYDVTDEARDTEIAIQCVNQTVGIPAANNVDGETLPTKPIPLRKLVNRIKSSSFALKSAVGAHLRDAIQGLLPPRLNTEVSLNVFTSIRTILEATGDFAMLGEIIKSCAKMSNIEVLAACVDTTNVNLQVLLAVGVADDVFTLYVERLKAVSREHGLVARPLLAALSSLAQRMPNQGDMAKNLQQELTQTDRSNPIDACSPVSDNMVSQATSPEGEVSEQIDKLLATGNSVDHPTMNRLFRNIVPRLEAGWNKLDASRRVYASLLARLRLFDTHHFDRLMSDWVSHIRSLKERPALLELLPLLVSLGCLTMVNVLHTANAAPVAANVNAVDSDPPRGSAIYLQELLQLILRKLPKQNPLTPEESYRFIVYQQSAKIEHSRALLLLIRNAVHEYSILRTRSTTTTLPLDDRSCQDDVLEALRVLVVANSAAAAEALSIKDLAPEASALIRTVAAKLLTPGDENTSSSFDKILGLANELTMPFCQLSLSMELSLPQNSRMSDEQQESQFDMFARAMDSAIEARNIVWTSMLPCLSDDITQHLRSQTHGRFLDMIPSSKTSNFAEMATSEDRIQLAKNLLGVIEAIISGQPPSKSAQLTSTLVDKLTDLWEIISAPTSSAAQDAVRKHWLPFLLRFVTLHSISSSSSLALEMSNQAASAGSPATAAGPSAIVNKVVSNAAAAAATTNHNNHEARARIVFVLCGILSALEAQQTLPLRDTKLVQQVFDISLLLVDALPDDMRLHCARSVLASHSAVSVSRAGTSDPRIYYLLSYPRPTAADNLMLAHRDRSAIPPSAAARGLGAMYGIGPTLQERYSQFVLRRWEALSEPTPNVGENDTSLSLGLFEAIKIQ</sequence>
<dbReference type="InterPro" id="IPR036259">
    <property type="entry name" value="MFS_trans_sf"/>
</dbReference>
<gene>
    <name evidence="16" type="ORF">LEL_07236</name>
</gene>
<feature type="transmembrane region" description="Helical" evidence="14">
    <location>
        <begin position="200"/>
        <end position="222"/>
    </location>
</feature>
<feature type="transmembrane region" description="Helical" evidence="14">
    <location>
        <begin position="37"/>
        <end position="57"/>
    </location>
</feature>
<feature type="transmembrane region" description="Helical" evidence="14">
    <location>
        <begin position="106"/>
        <end position="124"/>
    </location>
</feature>
<dbReference type="PANTHER" id="PTHR46567:SF1">
    <property type="entry name" value="MEDIATOR OF RNA POLYMERASE II TRANSCRIPTION SUBUNIT 12"/>
    <property type="match status" value="1"/>
</dbReference>
<feature type="region of interest" description="Disordered" evidence="13">
    <location>
        <begin position="1"/>
        <end position="29"/>
    </location>
</feature>
<feature type="compositionally biased region" description="Low complexity" evidence="13">
    <location>
        <begin position="357"/>
        <end position="372"/>
    </location>
</feature>
<dbReference type="InterPro" id="IPR057344">
    <property type="entry name" value="ARM_SRB8"/>
</dbReference>
<evidence type="ECO:0000256" key="3">
    <source>
        <dbReference type="ARBA" id="ARBA00010289"/>
    </source>
</evidence>